<evidence type="ECO:0000256" key="3">
    <source>
        <dbReference type="ARBA" id="ARBA00022692"/>
    </source>
</evidence>
<dbReference type="Proteomes" id="UP000243579">
    <property type="component" value="Unassembled WGS sequence"/>
</dbReference>
<dbReference type="InterPro" id="IPR002528">
    <property type="entry name" value="MATE_fam"/>
</dbReference>
<comment type="subcellular location">
    <subcellularLocation>
        <location evidence="1">Membrane</location>
        <topology evidence="1">Multi-pass membrane protein</topology>
    </subcellularLocation>
</comment>
<dbReference type="NCBIfam" id="TIGR00797">
    <property type="entry name" value="matE"/>
    <property type="match status" value="1"/>
</dbReference>
<keyword evidence="8" id="KW-1185">Reference proteome</keyword>
<keyword evidence="5 6" id="KW-0472">Membrane</keyword>
<feature type="transmembrane region" description="Helical" evidence="6">
    <location>
        <begin position="65"/>
        <end position="88"/>
    </location>
</feature>
<feature type="transmembrane region" description="Helical" evidence="6">
    <location>
        <begin position="162"/>
        <end position="186"/>
    </location>
</feature>
<feature type="transmembrane region" description="Helical" evidence="6">
    <location>
        <begin position="26"/>
        <end position="44"/>
    </location>
</feature>
<dbReference type="OrthoDB" id="2126698at2759"/>
<dbReference type="GO" id="GO:0016020">
    <property type="term" value="C:membrane"/>
    <property type="evidence" value="ECO:0007669"/>
    <property type="project" value="UniProtKB-SubCell"/>
</dbReference>
<evidence type="ECO:0000256" key="4">
    <source>
        <dbReference type="ARBA" id="ARBA00022989"/>
    </source>
</evidence>
<protein>
    <submittedName>
        <fullName evidence="7">Multidrug/Oligosaccharidyl-lipid/Polysaccharide (MOP) Flippase Superfamily</fullName>
    </submittedName>
</protein>
<feature type="transmembrane region" description="Helical" evidence="6">
    <location>
        <begin position="232"/>
        <end position="253"/>
    </location>
</feature>
<gene>
    <name evidence="7" type="ORF">ACHHYP_05176</name>
</gene>
<evidence type="ECO:0000256" key="6">
    <source>
        <dbReference type="SAM" id="Phobius"/>
    </source>
</evidence>
<dbReference type="Pfam" id="PF01554">
    <property type="entry name" value="MatE"/>
    <property type="match status" value="2"/>
</dbReference>
<evidence type="ECO:0000256" key="2">
    <source>
        <dbReference type="ARBA" id="ARBA00010199"/>
    </source>
</evidence>
<dbReference type="EMBL" id="JNBR01000575">
    <property type="protein sequence ID" value="OQR90863.1"/>
    <property type="molecule type" value="Genomic_DNA"/>
</dbReference>
<dbReference type="InterPro" id="IPR045069">
    <property type="entry name" value="MATE_euk"/>
</dbReference>
<dbReference type="PANTHER" id="PTHR11206">
    <property type="entry name" value="MULTIDRUG RESISTANCE PROTEIN"/>
    <property type="match status" value="1"/>
</dbReference>
<dbReference type="GO" id="GO:1990961">
    <property type="term" value="P:xenobiotic detoxification by transmembrane export across the plasma membrane"/>
    <property type="evidence" value="ECO:0007669"/>
    <property type="project" value="InterPro"/>
</dbReference>
<proteinExistence type="inferred from homology"/>
<feature type="transmembrane region" description="Helical" evidence="6">
    <location>
        <begin position="362"/>
        <end position="387"/>
    </location>
</feature>
<evidence type="ECO:0000256" key="1">
    <source>
        <dbReference type="ARBA" id="ARBA00004141"/>
    </source>
</evidence>
<dbReference type="CDD" id="cd13132">
    <property type="entry name" value="MATE_eukaryotic"/>
    <property type="match status" value="1"/>
</dbReference>
<feature type="transmembrane region" description="Helical" evidence="6">
    <location>
        <begin position="100"/>
        <end position="122"/>
    </location>
</feature>
<organism evidence="7 8">
    <name type="scientific">Achlya hypogyna</name>
    <name type="common">Oomycete</name>
    <name type="synonym">Protoachlya hypogyna</name>
    <dbReference type="NCBI Taxonomy" id="1202772"/>
    <lineage>
        <taxon>Eukaryota</taxon>
        <taxon>Sar</taxon>
        <taxon>Stramenopiles</taxon>
        <taxon>Oomycota</taxon>
        <taxon>Saprolegniomycetes</taxon>
        <taxon>Saprolegniales</taxon>
        <taxon>Achlyaceae</taxon>
        <taxon>Achlya</taxon>
    </lineage>
</organism>
<reference evidence="7 8" key="1">
    <citation type="journal article" date="2014" name="Genome Biol. Evol.">
        <title>The secreted proteins of Achlya hypogyna and Thraustotheca clavata identify the ancestral oomycete secretome and reveal gene acquisitions by horizontal gene transfer.</title>
        <authorList>
            <person name="Misner I."/>
            <person name="Blouin N."/>
            <person name="Leonard G."/>
            <person name="Richards T.A."/>
            <person name="Lane C.E."/>
        </authorList>
    </citation>
    <scope>NUCLEOTIDE SEQUENCE [LARGE SCALE GENOMIC DNA]</scope>
    <source>
        <strain evidence="7 8">ATCC 48635</strain>
    </source>
</reference>
<accession>A0A1V9YYX9</accession>
<feature type="transmembrane region" description="Helical" evidence="6">
    <location>
        <begin position="393"/>
        <end position="412"/>
    </location>
</feature>
<feature type="transmembrane region" description="Helical" evidence="6">
    <location>
        <begin position="134"/>
        <end position="156"/>
    </location>
</feature>
<comment type="caution">
    <text evidence="7">The sequence shown here is derived from an EMBL/GenBank/DDBJ whole genome shotgun (WGS) entry which is preliminary data.</text>
</comment>
<comment type="similarity">
    <text evidence="2">Belongs to the multi antimicrobial extrusion (MATE) (TC 2.A.66.1) family.</text>
</comment>
<feature type="transmembrane region" description="Helical" evidence="6">
    <location>
        <begin position="293"/>
        <end position="313"/>
    </location>
</feature>
<keyword evidence="3 6" id="KW-0812">Transmembrane</keyword>
<dbReference type="AlphaFoldDB" id="A0A1V9YYX9"/>
<evidence type="ECO:0000313" key="8">
    <source>
        <dbReference type="Proteomes" id="UP000243579"/>
    </source>
</evidence>
<dbReference type="STRING" id="1202772.A0A1V9YYX9"/>
<evidence type="ECO:0000313" key="7">
    <source>
        <dbReference type="EMBL" id="OQR90863.1"/>
    </source>
</evidence>
<keyword evidence="4 6" id="KW-1133">Transmembrane helix</keyword>
<dbReference type="GO" id="GO:0042910">
    <property type="term" value="F:xenobiotic transmembrane transporter activity"/>
    <property type="evidence" value="ECO:0007669"/>
    <property type="project" value="InterPro"/>
</dbReference>
<name>A0A1V9YYX9_ACHHY</name>
<sequence>MPALLSVAIIGHLPVAEVSHFVSAAALSTMLTTVTGVSVGNGLISAMDTLSSQAVGAGKPHLLGLHLRTGVLVTGGAFLLMFLVNWNAGWLLQSLGQDPTVSALAGTYSRITVFGLPGLFLYELTKRALLAQNIASPMVAIAVVSNVVYVGLAYAFCYHSCLGFYGAAVAWVVSNTSLALLPLAYLSVSRSHESWQITHSTWAEACLHAPVFLRLGSAGMAMMLMEWWAFELMALLAGMLASPVVAVSVHAIVATISTTVYSVFLGVSVATGVRVGQLIGADNVDDARRMATLCLWLTGATGAVVALALYVLHDSLPVWMVANDATIAQARRTLVVLAVFEVMDAVNCTAKGVLRAMGKQHIGVYVSILAYYVVGVPIAASLGLHWATGVPGLWAGLAAGVSFSAVALVGVISRPANWSSVVNHATSTV</sequence>
<evidence type="ECO:0000256" key="5">
    <source>
        <dbReference type="ARBA" id="ARBA00023136"/>
    </source>
</evidence>
<feature type="transmembrane region" description="Helical" evidence="6">
    <location>
        <begin position="259"/>
        <end position="281"/>
    </location>
</feature>
<dbReference type="GO" id="GO:0015297">
    <property type="term" value="F:antiporter activity"/>
    <property type="evidence" value="ECO:0007669"/>
    <property type="project" value="InterPro"/>
</dbReference>